<dbReference type="RefSeq" id="WP_204664079.1">
    <property type="nucleotide sequence ID" value="NZ_CP056775.1"/>
</dbReference>
<gene>
    <name evidence="2" type="ORF">HWI92_12040</name>
</gene>
<dbReference type="CDD" id="cd04182">
    <property type="entry name" value="GT_2_like_f"/>
    <property type="match status" value="1"/>
</dbReference>
<dbReference type="Proteomes" id="UP000612680">
    <property type="component" value="Chromosome"/>
</dbReference>
<evidence type="ECO:0000313" key="3">
    <source>
        <dbReference type="Proteomes" id="UP000612680"/>
    </source>
</evidence>
<dbReference type="EMBL" id="CP056775">
    <property type="protein sequence ID" value="QRR01583.1"/>
    <property type="molecule type" value="Genomic_DNA"/>
</dbReference>
<dbReference type="InterPro" id="IPR025877">
    <property type="entry name" value="MobA-like_NTP_Trfase"/>
</dbReference>
<keyword evidence="3" id="KW-1185">Reference proteome</keyword>
<feature type="domain" description="MobA-like NTP transferase" evidence="1">
    <location>
        <begin position="5"/>
        <end position="166"/>
    </location>
</feature>
<dbReference type="Gene3D" id="3.90.550.10">
    <property type="entry name" value="Spore Coat Polysaccharide Biosynthesis Protein SpsA, Chain A"/>
    <property type="match status" value="1"/>
</dbReference>
<proteinExistence type="predicted"/>
<dbReference type="PANTHER" id="PTHR43777:SF1">
    <property type="entry name" value="MOLYBDENUM COFACTOR CYTIDYLYLTRANSFERASE"/>
    <property type="match status" value="1"/>
</dbReference>
<dbReference type="SUPFAM" id="SSF53448">
    <property type="entry name" value="Nucleotide-diphospho-sugar transferases"/>
    <property type="match status" value="1"/>
</dbReference>
<name>A0ABX7I6W4_9BACT</name>
<evidence type="ECO:0000313" key="2">
    <source>
        <dbReference type="EMBL" id="QRR01583.1"/>
    </source>
</evidence>
<sequence>MTGIIILAAGNSSRLGKPKQLLHFRGQSLLSHMVQEALNVQEKVVFVVTGAKQELIDAEIGQKPVHLIYNPDWETGMGSSIAAGVKALCSMYPQLQAVIIAVCDQPFVNAEHLKQLIATAEHSPENIIASAYAGTMGTPALFPNLFFDELKALTGQEGAKKLFTRHASQLSSVHFPSGETDIDTHEDYEKLLKSTGL</sequence>
<accession>A0ABX7I6W4</accession>
<dbReference type="InterPro" id="IPR029044">
    <property type="entry name" value="Nucleotide-diphossugar_trans"/>
</dbReference>
<evidence type="ECO:0000259" key="1">
    <source>
        <dbReference type="Pfam" id="PF12804"/>
    </source>
</evidence>
<dbReference type="PANTHER" id="PTHR43777">
    <property type="entry name" value="MOLYBDENUM COFACTOR CYTIDYLYLTRANSFERASE"/>
    <property type="match status" value="1"/>
</dbReference>
<reference evidence="2 3" key="1">
    <citation type="submission" date="2020-06" db="EMBL/GenBank/DDBJ databases">
        <title>Dyadobacter sandarakinus sp. nov., isolated from the soil of the Arctic Yellow River Station.</title>
        <authorList>
            <person name="Zhang Y."/>
            <person name="Peng F."/>
        </authorList>
    </citation>
    <scope>NUCLEOTIDE SEQUENCE [LARGE SCALE GENOMIC DNA]</scope>
    <source>
        <strain evidence="2 3">Q3-56</strain>
    </source>
</reference>
<dbReference type="Pfam" id="PF12804">
    <property type="entry name" value="NTP_transf_3"/>
    <property type="match status" value="1"/>
</dbReference>
<protein>
    <submittedName>
        <fullName evidence="2">Nucleotidyltransferase family protein</fullName>
    </submittedName>
</protein>
<organism evidence="2 3">
    <name type="scientific">Dyadobacter sandarakinus</name>
    <dbReference type="NCBI Taxonomy" id="2747268"/>
    <lineage>
        <taxon>Bacteria</taxon>
        <taxon>Pseudomonadati</taxon>
        <taxon>Bacteroidota</taxon>
        <taxon>Cytophagia</taxon>
        <taxon>Cytophagales</taxon>
        <taxon>Spirosomataceae</taxon>
        <taxon>Dyadobacter</taxon>
    </lineage>
</organism>